<proteinExistence type="predicted"/>
<dbReference type="GO" id="GO:0003677">
    <property type="term" value="F:DNA binding"/>
    <property type="evidence" value="ECO:0007669"/>
    <property type="project" value="UniProtKB-KW"/>
</dbReference>
<evidence type="ECO:0000313" key="9">
    <source>
        <dbReference type="EMBL" id="KAJ8432262.1"/>
    </source>
</evidence>
<dbReference type="Pfam" id="PF01486">
    <property type="entry name" value="K-box"/>
    <property type="match status" value="1"/>
</dbReference>
<dbReference type="InterPro" id="IPR050142">
    <property type="entry name" value="MADS-box/MEF2_TF"/>
</dbReference>
<dbReference type="SUPFAM" id="SSF55455">
    <property type="entry name" value="SRF-like"/>
    <property type="match status" value="1"/>
</dbReference>
<evidence type="ECO:0000256" key="1">
    <source>
        <dbReference type="ARBA" id="ARBA00004123"/>
    </source>
</evidence>
<evidence type="ECO:0000256" key="2">
    <source>
        <dbReference type="ARBA" id="ARBA00023015"/>
    </source>
</evidence>
<organism evidence="9 10">
    <name type="scientific">Carnegiea gigantea</name>
    <dbReference type="NCBI Taxonomy" id="171969"/>
    <lineage>
        <taxon>Eukaryota</taxon>
        <taxon>Viridiplantae</taxon>
        <taxon>Streptophyta</taxon>
        <taxon>Embryophyta</taxon>
        <taxon>Tracheophyta</taxon>
        <taxon>Spermatophyta</taxon>
        <taxon>Magnoliopsida</taxon>
        <taxon>eudicotyledons</taxon>
        <taxon>Gunneridae</taxon>
        <taxon>Pentapetalae</taxon>
        <taxon>Caryophyllales</taxon>
        <taxon>Cactineae</taxon>
        <taxon>Cactaceae</taxon>
        <taxon>Cactoideae</taxon>
        <taxon>Echinocereeae</taxon>
        <taxon>Carnegiea</taxon>
    </lineage>
</organism>
<dbReference type="Gene3D" id="3.40.1810.10">
    <property type="entry name" value="Transcription factor, MADS-box"/>
    <property type="match status" value="1"/>
</dbReference>
<protein>
    <submittedName>
        <fullName evidence="9">Uncharacterized protein</fullName>
    </submittedName>
</protein>
<dbReference type="AlphaFoldDB" id="A0A9Q1JWE6"/>
<keyword evidence="5" id="KW-0539">Nucleus</keyword>
<keyword evidence="2" id="KW-0805">Transcription regulation</keyword>
<dbReference type="PROSITE" id="PS51297">
    <property type="entry name" value="K_BOX"/>
    <property type="match status" value="1"/>
</dbReference>
<reference evidence="9" key="1">
    <citation type="submission" date="2022-04" db="EMBL/GenBank/DDBJ databases">
        <title>Carnegiea gigantea Genome sequencing and assembly v2.</title>
        <authorList>
            <person name="Copetti D."/>
            <person name="Sanderson M.J."/>
            <person name="Burquez A."/>
            <person name="Wojciechowski M.F."/>
        </authorList>
    </citation>
    <scope>NUCLEOTIDE SEQUENCE</scope>
    <source>
        <strain evidence="9">SGP5-SGP5p</strain>
        <tissue evidence="9">Aerial part</tissue>
    </source>
</reference>
<dbReference type="GO" id="GO:0046983">
    <property type="term" value="F:protein dimerization activity"/>
    <property type="evidence" value="ECO:0007669"/>
    <property type="project" value="InterPro"/>
</dbReference>
<dbReference type="PRINTS" id="PR00404">
    <property type="entry name" value="MADSDOMAIN"/>
</dbReference>
<evidence type="ECO:0000259" key="7">
    <source>
        <dbReference type="PROSITE" id="PS50066"/>
    </source>
</evidence>
<dbReference type="GO" id="GO:0003700">
    <property type="term" value="F:DNA-binding transcription factor activity"/>
    <property type="evidence" value="ECO:0007669"/>
    <property type="project" value="InterPro"/>
</dbReference>
<dbReference type="Proteomes" id="UP001153076">
    <property type="component" value="Unassembled WGS sequence"/>
</dbReference>
<dbReference type="PROSITE" id="PS50066">
    <property type="entry name" value="MADS_BOX_2"/>
    <property type="match status" value="1"/>
</dbReference>
<dbReference type="InterPro" id="IPR036879">
    <property type="entry name" value="TF_MADSbox_sf"/>
</dbReference>
<dbReference type="GO" id="GO:0005634">
    <property type="term" value="C:nucleus"/>
    <property type="evidence" value="ECO:0007669"/>
    <property type="project" value="UniProtKB-SubCell"/>
</dbReference>
<gene>
    <name evidence="9" type="ORF">Cgig2_028524</name>
</gene>
<evidence type="ECO:0000256" key="3">
    <source>
        <dbReference type="ARBA" id="ARBA00023125"/>
    </source>
</evidence>
<dbReference type="EMBL" id="JAKOGI010000620">
    <property type="protein sequence ID" value="KAJ8432262.1"/>
    <property type="molecule type" value="Genomic_DNA"/>
</dbReference>
<name>A0A9Q1JWE6_9CARY</name>
<dbReference type="PANTHER" id="PTHR48019">
    <property type="entry name" value="SERUM RESPONSE FACTOR HOMOLOG"/>
    <property type="match status" value="1"/>
</dbReference>
<accession>A0A9Q1JWE6</accession>
<dbReference type="Pfam" id="PF00319">
    <property type="entry name" value="SRF-TF"/>
    <property type="match status" value="1"/>
</dbReference>
<evidence type="ECO:0000259" key="8">
    <source>
        <dbReference type="PROSITE" id="PS51297"/>
    </source>
</evidence>
<comment type="subcellular location">
    <subcellularLocation>
        <location evidence="1">Nucleus</location>
    </subcellularLocation>
</comment>
<dbReference type="OrthoDB" id="1933443at2759"/>
<evidence type="ECO:0000256" key="6">
    <source>
        <dbReference type="SAM" id="Coils"/>
    </source>
</evidence>
<evidence type="ECO:0000256" key="5">
    <source>
        <dbReference type="ARBA" id="ARBA00023242"/>
    </source>
</evidence>
<dbReference type="InterPro" id="IPR002100">
    <property type="entry name" value="TF_MADSbox"/>
</dbReference>
<keyword evidence="10" id="KW-1185">Reference proteome</keyword>
<sequence length="165" mass="18865">MQSNTWYYLLTHILTGKIGGREKGRRKMKGKTKIKKIDNKAARQVAFSKRRRGLFSKAELLSQLCDAKVAIIIFSTAGRPYSYSTSSIKDIIAKHEMSSKKSQKQESQLLNEHYAMLCEEVAKKSQELRQLKGEGLEGLEMEQLQSLEDKVQTSIENVRRRIKAS</sequence>
<dbReference type="SMART" id="SM00432">
    <property type="entry name" value="MADS"/>
    <property type="match status" value="1"/>
</dbReference>
<feature type="coiled-coil region" evidence="6">
    <location>
        <begin position="114"/>
        <end position="161"/>
    </location>
</feature>
<keyword evidence="6" id="KW-0175">Coiled coil</keyword>
<evidence type="ECO:0000313" key="10">
    <source>
        <dbReference type="Proteomes" id="UP001153076"/>
    </source>
</evidence>
<keyword evidence="4" id="KW-0804">Transcription</keyword>
<feature type="domain" description="K-box" evidence="8">
    <location>
        <begin position="107"/>
        <end position="165"/>
    </location>
</feature>
<keyword evidence="3" id="KW-0238">DNA-binding</keyword>
<dbReference type="InterPro" id="IPR002487">
    <property type="entry name" value="TF_Kbox"/>
</dbReference>
<comment type="caution">
    <text evidence="9">The sequence shown here is derived from an EMBL/GenBank/DDBJ whole genome shotgun (WGS) entry which is preliminary data.</text>
</comment>
<feature type="domain" description="MADS-box" evidence="7">
    <location>
        <begin position="27"/>
        <end position="87"/>
    </location>
</feature>
<evidence type="ECO:0000256" key="4">
    <source>
        <dbReference type="ARBA" id="ARBA00023163"/>
    </source>
</evidence>